<sequence>MGSEDDPPAAADDAEMEAAMLDLTTKKKKKKKKSKNKAATGGGTTEPQKTAAKKVAFDSDDDDDDAPMQPVAPVKKPQPSEPSMFGSGGKLTKQQLADINDGWVVEGAKNQSKKKAAAAKRKAAAAAAAQQSNAAATPSTETKEYITINAKKIGILIGPKGATLHALQDATNTTIETPQNRDRDDTSPAKVIVTGSSPADVKKAKSAIKELCDKGYTSVIEGEGFLENYVSMHPQFLSEIVGPGGSVIKAIQQKLNVKVSIPSTDWKPNNTYTYPVKNVRVGVAGKKEDCVMAKAVINSIVQYHHHEITHPGFVHREVDVPDHFLNYVIGIKGSEIRHIKGNYKCDVYIPNAESYCEHVLVVGRPENADKAVKHIHNLMARASEQSERRYDDEEW</sequence>
<evidence type="ECO:0000313" key="5">
    <source>
        <dbReference type="EMBL" id="CAD9518337.1"/>
    </source>
</evidence>
<dbReference type="PANTHER" id="PTHR10288">
    <property type="entry name" value="KH DOMAIN CONTAINING RNA BINDING PROTEIN"/>
    <property type="match status" value="1"/>
</dbReference>
<evidence type="ECO:0000256" key="1">
    <source>
        <dbReference type="ARBA" id="ARBA00022737"/>
    </source>
</evidence>
<dbReference type="InterPro" id="IPR036612">
    <property type="entry name" value="KH_dom_type_1_sf"/>
</dbReference>
<dbReference type="CDD" id="cd00105">
    <property type="entry name" value="KH-I"/>
    <property type="match status" value="2"/>
</dbReference>
<dbReference type="SUPFAM" id="SSF54791">
    <property type="entry name" value="Eukaryotic type KH-domain (KH-domain type I)"/>
    <property type="match status" value="3"/>
</dbReference>
<evidence type="ECO:0000256" key="2">
    <source>
        <dbReference type="PROSITE-ProRule" id="PRU00117"/>
    </source>
</evidence>
<dbReference type="InterPro" id="IPR004088">
    <property type="entry name" value="KH_dom_type_1"/>
</dbReference>
<dbReference type="SMART" id="SM00322">
    <property type="entry name" value="KH"/>
    <property type="match status" value="3"/>
</dbReference>
<dbReference type="AlphaFoldDB" id="A0A7S2N416"/>
<dbReference type="GO" id="GO:0003723">
    <property type="term" value="F:RNA binding"/>
    <property type="evidence" value="ECO:0007669"/>
    <property type="project" value="UniProtKB-UniRule"/>
</dbReference>
<dbReference type="Pfam" id="PF00013">
    <property type="entry name" value="KH_1"/>
    <property type="match status" value="3"/>
</dbReference>
<feature type="compositionally biased region" description="Acidic residues" evidence="3">
    <location>
        <begin position="1"/>
        <end position="16"/>
    </location>
</feature>
<gene>
    <name evidence="5" type="ORF">HTAM1171_LOCUS12016</name>
</gene>
<feature type="domain" description="K Homology" evidence="4">
    <location>
        <begin position="140"/>
        <end position="213"/>
    </location>
</feature>
<reference evidence="5" key="1">
    <citation type="submission" date="2021-01" db="EMBL/GenBank/DDBJ databases">
        <authorList>
            <person name="Corre E."/>
            <person name="Pelletier E."/>
            <person name="Niang G."/>
            <person name="Scheremetjew M."/>
            <person name="Finn R."/>
            <person name="Kale V."/>
            <person name="Holt S."/>
            <person name="Cochrane G."/>
            <person name="Meng A."/>
            <person name="Brown T."/>
            <person name="Cohen L."/>
        </authorList>
    </citation>
    <scope>NUCLEOTIDE SEQUENCE</scope>
    <source>
        <strain evidence="5">CCMP826</strain>
    </source>
</reference>
<feature type="compositionally biased region" description="Basic residues" evidence="3">
    <location>
        <begin position="26"/>
        <end position="36"/>
    </location>
</feature>
<evidence type="ECO:0000256" key="3">
    <source>
        <dbReference type="SAM" id="MobiDB-lite"/>
    </source>
</evidence>
<dbReference type="EMBL" id="HBGV01019382">
    <property type="protein sequence ID" value="CAD9518337.1"/>
    <property type="molecule type" value="Transcribed_RNA"/>
</dbReference>
<organism evidence="5">
    <name type="scientific">Helicotheca tamesis</name>
    <dbReference type="NCBI Taxonomy" id="374047"/>
    <lineage>
        <taxon>Eukaryota</taxon>
        <taxon>Sar</taxon>
        <taxon>Stramenopiles</taxon>
        <taxon>Ochrophyta</taxon>
        <taxon>Bacillariophyta</taxon>
        <taxon>Mediophyceae</taxon>
        <taxon>Lithodesmiophycidae</taxon>
        <taxon>Lithodesmiales</taxon>
        <taxon>Lithodesmiaceae</taxon>
        <taxon>Helicotheca</taxon>
    </lineage>
</organism>
<dbReference type="PROSITE" id="PS50084">
    <property type="entry name" value="KH_TYPE_1"/>
    <property type="match status" value="3"/>
</dbReference>
<feature type="domain" description="K Homology" evidence="4">
    <location>
        <begin position="312"/>
        <end position="380"/>
    </location>
</feature>
<feature type="domain" description="K Homology" evidence="4">
    <location>
        <begin position="224"/>
        <end position="302"/>
    </location>
</feature>
<accession>A0A7S2N416</accession>
<protein>
    <recommendedName>
        <fullName evidence="4">K Homology domain-containing protein</fullName>
    </recommendedName>
</protein>
<name>A0A7S2N416_9STRA</name>
<keyword evidence="1" id="KW-0677">Repeat</keyword>
<evidence type="ECO:0000259" key="4">
    <source>
        <dbReference type="SMART" id="SM00322"/>
    </source>
</evidence>
<dbReference type="InterPro" id="IPR004087">
    <property type="entry name" value="KH_dom"/>
</dbReference>
<keyword evidence="2" id="KW-0694">RNA-binding</keyword>
<proteinExistence type="predicted"/>
<feature type="region of interest" description="Disordered" evidence="3">
    <location>
        <begin position="1"/>
        <end position="93"/>
    </location>
</feature>
<dbReference type="Gene3D" id="3.30.1370.10">
    <property type="entry name" value="K Homology domain, type 1"/>
    <property type="match status" value="3"/>
</dbReference>